<name>A0AAV6JW55_9ERIC</name>
<keyword evidence="1" id="KW-0175">Coiled coil</keyword>
<accession>A0AAV6JW55</accession>
<protein>
    <recommendedName>
        <fullName evidence="5">Gag-pro-like protein</fullName>
    </recommendedName>
</protein>
<evidence type="ECO:0000256" key="1">
    <source>
        <dbReference type="SAM" id="Coils"/>
    </source>
</evidence>
<evidence type="ECO:0000313" key="4">
    <source>
        <dbReference type="Proteomes" id="UP000823749"/>
    </source>
</evidence>
<dbReference type="PANTHER" id="PTHR48475:SF1">
    <property type="entry name" value="RNASE H TYPE-1 DOMAIN-CONTAINING PROTEIN"/>
    <property type="match status" value="1"/>
</dbReference>
<dbReference type="PANTHER" id="PTHR48475">
    <property type="entry name" value="RIBONUCLEASE H"/>
    <property type="match status" value="1"/>
</dbReference>
<dbReference type="Proteomes" id="UP000823749">
    <property type="component" value="Chromosome 6"/>
</dbReference>
<organism evidence="3 4">
    <name type="scientific">Rhododendron griersonianum</name>
    <dbReference type="NCBI Taxonomy" id="479676"/>
    <lineage>
        <taxon>Eukaryota</taxon>
        <taxon>Viridiplantae</taxon>
        <taxon>Streptophyta</taxon>
        <taxon>Embryophyta</taxon>
        <taxon>Tracheophyta</taxon>
        <taxon>Spermatophyta</taxon>
        <taxon>Magnoliopsida</taxon>
        <taxon>eudicotyledons</taxon>
        <taxon>Gunneridae</taxon>
        <taxon>Pentapetalae</taxon>
        <taxon>asterids</taxon>
        <taxon>Ericales</taxon>
        <taxon>Ericaceae</taxon>
        <taxon>Ericoideae</taxon>
        <taxon>Rhodoreae</taxon>
        <taxon>Rhododendron</taxon>
    </lineage>
</organism>
<feature type="coiled-coil region" evidence="1">
    <location>
        <begin position="172"/>
        <end position="199"/>
    </location>
</feature>
<evidence type="ECO:0000313" key="3">
    <source>
        <dbReference type="EMBL" id="KAG5544348.1"/>
    </source>
</evidence>
<feature type="region of interest" description="Disordered" evidence="2">
    <location>
        <begin position="1"/>
        <end position="75"/>
    </location>
</feature>
<dbReference type="EMBL" id="JACTNZ010000006">
    <property type="protein sequence ID" value="KAG5544348.1"/>
    <property type="molecule type" value="Genomic_DNA"/>
</dbReference>
<gene>
    <name evidence="3" type="ORF">RHGRI_016934</name>
</gene>
<reference evidence="3 4" key="1">
    <citation type="submission" date="2020-08" db="EMBL/GenBank/DDBJ databases">
        <title>Plant Genome Project.</title>
        <authorList>
            <person name="Zhang R.-G."/>
        </authorList>
    </citation>
    <scope>NUCLEOTIDE SEQUENCE [LARGE SCALE GENOMIC DNA]</scope>
    <source>
        <strain evidence="3">WSP0</strain>
        <tissue evidence="3">Leaf</tissue>
    </source>
</reference>
<proteinExistence type="predicted"/>
<dbReference type="AlphaFoldDB" id="A0AAV6JW55"/>
<feature type="compositionally biased region" description="Polar residues" evidence="2">
    <location>
        <begin position="46"/>
        <end position="58"/>
    </location>
</feature>
<sequence length="271" mass="30085">MQQNQSLLMETVLALQKKSTTPPPPQAETEGTHPTGSQTETRDNQTGEGAQNLQSKETPTPPPEISSQKIPSMGVGSAAVVQNTVTQRPSEDLNAYVRRFRELSVDVQEPIAEDRLAKICVDGMQPAFKPHLMTPFSLVYGAEAVLPLEIAIPSARVALRSEVLHDARPSELEALDERRDRAQANLRVYQRRIARAYDALVRPRQFAEGDLVLKAAPHVMRRKSASKFAAKWEGPFAVKEANENGYYRLSEPDSDILLAPVNAKWLKAYHP</sequence>
<comment type="caution">
    <text evidence="3">The sequence shown here is derived from an EMBL/GenBank/DDBJ whole genome shotgun (WGS) entry which is preliminary data.</text>
</comment>
<evidence type="ECO:0008006" key="5">
    <source>
        <dbReference type="Google" id="ProtNLM"/>
    </source>
</evidence>
<keyword evidence="4" id="KW-1185">Reference proteome</keyword>
<evidence type="ECO:0000256" key="2">
    <source>
        <dbReference type="SAM" id="MobiDB-lite"/>
    </source>
</evidence>